<dbReference type="PROSITE" id="PS51747">
    <property type="entry name" value="CYT_DCMP_DEAMINASES_2"/>
    <property type="match status" value="1"/>
</dbReference>
<evidence type="ECO:0000256" key="11">
    <source>
        <dbReference type="ARBA" id="ARBA00023268"/>
    </source>
</evidence>
<keyword evidence="11" id="KW-0511">Multifunctional enzyme</keyword>
<dbReference type="InterPro" id="IPR002734">
    <property type="entry name" value="RibDG_C"/>
</dbReference>
<feature type="binding site" evidence="16">
    <location>
        <position position="203"/>
    </location>
    <ligand>
        <name>substrate</name>
    </ligand>
</feature>
<feature type="binding site" evidence="17">
    <location>
        <position position="88"/>
    </location>
    <ligand>
        <name>Zn(2+)</name>
        <dbReference type="ChEBI" id="CHEBI:29105"/>
        <note>catalytic</note>
    </ligand>
</feature>
<dbReference type="Pfam" id="PF01872">
    <property type="entry name" value="RibD_C"/>
    <property type="match status" value="1"/>
</dbReference>
<feature type="binding site" evidence="16">
    <location>
        <begin position="274"/>
        <end position="280"/>
    </location>
    <ligand>
        <name>NADP(+)</name>
        <dbReference type="ChEBI" id="CHEBI:58349"/>
    </ligand>
</feature>
<evidence type="ECO:0000256" key="12">
    <source>
        <dbReference type="ARBA" id="ARBA00049861"/>
    </source>
</evidence>
<accession>A0A2M9BD45</accession>
<evidence type="ECO:0000256" key="15">
    <source>
        <dbReference type="PIRSR" id="PIRSR006769-1"/>
    </source>
</evidence>
<feature type="binding site" evidence="16">
    <location>
        <position position="157"/>
    </location>
    <ligand>
        <name>NADP(+)</name>
        <dbReference type="ChEBI" id="CHEBI:58349"/>
    </ligand>
</feature>
<feature type="binding site" evidence="16">
    <location>
        <position position="272"/>
    </location>
    <ligand>
        <name>substrate</name>
    </ligand>
</feature>
<keyword evidence="7 14" id="KW-0479">Metal-binding</keyword>
<feature type="binding site" evidence="16">
    <location>
        <position position="210"/>
    </location>
    <ligand>
        <name>substrate</name>
    </ligand>
</feature>
<feature type="active site" description="Proton donor" evidence="15">
    <location>
        <position position="56"/>
    </location>
</feature>
<dbReference type="Gene3D" id="3.40.430.10">
    <property type="entry name" value="Dihydrofolate Reductase, subunit A"/>
    <property type="match status" value="1"/>
</dbReference>
<dbReference type="InterPro" id="IPR016192">
    <property type="entry name" value="APOBEC/CMP_deaminase_Zn-bd"/>
</dbReference>
<dbReference type="EC" id="3.5.4.26" evidence="14"/>
<keyword evidence="8 14" id="KW-0862">Zinc</keyword>
<dbReference type="Gene3D" id="3.40.140.10">
    <property type="entry name" value="Cytidine Deaminase, domain 2"/>
    <property type="match status" value="1"/>
</dbReference>
<comment type="similarity">
    <text evidence="5 14">In the C-terminal section; belongs to the HTP reductase family.</text>
</comment>
<keyword evidence="9 14" id="KW-0521">NADP</keyword>
<dbReference type="SUPFAM" id="SSF53597">
    <property type="entry name" value="Dihydrofolate reductase-like"/>
    <property type="match status" value="1"/>
</dbReference>
<comment type="cofactor">
    <cofactor evidence="14 17">
        <name>Zn(2+)</name>
        <dbReference type="ChEBI" id="CHEBI:29105"/>
    </cofactor>
    <text evidence="14 17">Binds 1 zinc ion.</text>
</comment>
<comment type="similarity">
    <text evidence="4 14">In the N-terminal section; belongs to the cytidine and deoxycytidylate deaminase family.</text>
</comment>
<evidence type="ECO:0000256" key="13">
    <source>
        <dbReference type="ARBA" id="ARBA00049886"/>
    </source>
</evidence>
<evidence type="ECO:0000256" key="9">
    <source>
        <dbReference type="ARBA" id="ARBA00022857"/>
    </source>
</evidence>
<evidence type="ECO:0000256" key="5">
    <source>
        <dbReference type="ARBA" id="ARBA00007417"/>
    </source>
</evidence>
<dbReference type="EC" id="1.1.1.193" evidence="14"/>
<keyword evidence="14" id="KW-0378">Hydrolase</keyword>
<feature type="binding site" evidence="16">
    <location>
        <position position="171"/>
    </location>
    <ligand>
        <name>substrate</name>
    </ligand>
</feature>
<dbReference type="GO" id="GO:0008835">
    <property type="term" value="F:diaminohydroxyphosphoribosylaminopyrimidine deaminase activity"/>
    <property type="evidence" value="ECO:0007669"/>
    <property type="project" value="UniProtKB-EC"/>
</dbReference>
<gene>
    <name evidence="19" type="ORF">CLV56_0033</name>
</gene>
<name>A0A2M9BD45_9ACTN</name>
<comment type="pathway">
    <text evidence="2 14">Cofactor biosynthesis; riboflavin biosynthesis; 5-amino-6-(D-ribitylamino)uracil from GTP: step 2/4.</text>
</comment>
<evidence type="ECO:0000256" key="14">
    <source>
        <dbReference type="PIRNR" id="PIRNR006769"/>
    </source>
</evidence>
<dbReference type="InterPro" id="IPR002125">
    <property type="entry name" value="CMP_dCMP_dom"/>
</dbReference>
<dbReference type="InterPro" id="IPR016193">
    <property type="entry name" value="Cytidine_deaminase-like"/>
</dbReference>
<keyword evidence="10 14" id="KW-0560">Oxidoreductase</keyword>
<evidence type="ECO:0000256" key="4">
    <source>
        <dbReference type="ARBA" id="ARBA00005259"/>
    </source>
</evidence>
<evidence type="ECO:0000313" key="19">
    <source>
        <dbReference type="EMBL" id="PJJ55834.1"/>
    </source>
</evidence>
<keyword evidence="6 14" id="KW-0686">Riboflavin biosynthesis</keyword>
<dbReference type="NCBIfam" id="TIGR00326">
    <property type="entry name" value="eubact_ribD"/>
    <property type="match status" value="1"/>
</dbReference>
<comment type="catalytic activity">
    <reaction evidence="13 14">
        <text>2,5-diamino-6-hydroxy-4-(5-phosphoribosylamino)-pyrimidine + H2O + H(+) = 5-amino-6-(5-phospho-D-ribosylamino)uracil + NH4(+)</text>
        <dbReference type="Rhea" id="RHEA:21868"/>
        <dbReference type="ChEBI" id="CHEBI:15377"/>
        <dbReference type="ChEBI" id="CHEBI:15378"/>
        <dbReference type="ChEBI" id="CHEBI:28938"/>
        <dbReference type="ChEBI" id="CHEBI:58453"/>
        <dbReference type="ChEBI" id="CHEBI:58614"/>
        <dbReference type="EC" id="3.5.4.26"/>
    </reaction>
</comment>
<protein>
    <recommendedName>
        <fullName evidence="14">Riboflavin biosynthesis protein RibD</fullName>
    </recommendedName>
    <domain>
        <recommendedName>
            <fullName evidence="14">Diaminohydroxyphosphoribosylaminopyrimidine deaminase</fullName>
            <shortName evidence="14">DRAP deaminase</shortName>
            <ecNumber evidence="14">3.5.4.26</ecNumber>
        </recommendedName>
        <alternativeName>
            <fullName evidence="14">Riboflavin-specific deaminase</fullName>
        </alternativeName>
    </domain>
    <domain>
        <recommendedName>
            <fullName evidence="14">5-amino-6-(5-phosphoribosylamino)uracil reductase</fullName>
            <ecNumber evidence="14">1.1.1.193</ecNumber>
        </recommendedName>
        <alternativeName>
            <fullName evidence="14">HTP reductase</fullName>
        </alternativeName>
    </domain>
</protein>
<dbReference type="CDD" id="cd01284">
    <property type="entry name" value="Riboflavin_deaminase-reductase"/>
    <property type="match status" value="1"/>
</dbReference>
<evidence type="ECO:0000256" key="6">
    <source>
        <dbReference type="ARBA" id="ARBA00022619"/>
    </source>
</evidence>
<comment type="function">
    <text evidence="1 14">Converts 2,5-diamino-6-(ribosylamino)-4(3h)-pyrimidinone 5'-phosphate into 5-amino-6-(ribosylamino)-2,4(1h,3h)-pyrimidinedione 5'-phosphate.</text>
</comment>
<dbReference type="PIRSF" id="PIRSF006769">
    <property type="entry name" value="RibD"/>
    <property type="match status" value="1"/>
</dbReference>
<dbReference type="PANTHER" id="PTHR38011">
    <property type="entry name" value="DIHYDROFOLATE REDUCTASE FAMILY PROTEIN (AFU_ORTHOLOGUE AFUA_8G06820)"/>
    <property type="match status" value="1"/>
</dbReference>
<evidence type="ECO:0000256" key="16">
    <source>
        <dbReference type="PIRSR" id="PIRSR006769-2"/>
    </source>
</evidence>
<evidence type="ECO:0000256" key="17">
    <source>
        <dbReference type="PIRSR" id="PIRSR006769-3"/>
    </source>
</evidence>
<sequence>MADQHETQAMRRALQAARDACVRTFPNPRVGCVLLSSDGTVLATGAHRGAGTAHAEADALARAGTRADGSTAVVTLEPCNHQGRTGPCSEALVAAGVRRVVYGQADPNPQAAGGADRLRAAGIDVETGLLADEAAELNREWTFAIRTGRPFVTWKYAASLDGRSAAADGSSRWITSRESRADVQAFRARCDAILVGTGTALADDPRLTLRDDEGAPLPYDQQPLRVVLGERDLPVDARLNDDTAPTLRLRTRDVPSALAELGAREIRHVWLEGGPRLAGAFAAHGLVDEVVGYVAPLLLGRGDAALTEAGVGTVADAHRLTITDVTVVGADVRITARPHDRED</sequence>
<evidence type="ECO:0000256" key="2">
    <source>
        <dbReference type="ARBA" id="ARBA00004882"/>
    </source>
</evidence>
<keyword evidence="20" id="KW-1185">Reference proteome</keyword>
<feature type="binding site" evidence="16">
    <location>
        <position position="199"/>
    </location>
    <ligand>
        <name>NADP(+)</name>
        <dbReference type="ChEBI" id="CHEBI:58349"/>
    </ligand>
</feature>
<feature type="binding site" evidence="17">
    <location>
        <position position="79"/>
    </location>
    <ligand>
        <name>Zn(2+)</name>
        <dbReference type="ChEBI" id="CHEBI:29105"/>
        <note>catalytic</note>
    </ligand>
</feature>
<dbReference type="Pfam" id="PF00383">
    <property type="entry name" value="dCMP_cyt_deam_1"/>
    <property type="match status" value="1"/>
</dbReference>
<dbReference type="Proteomes" id="UP000230842">
    <property type="component" value="Unassembled WGS sequence"/>
</dbReference>
<comment type="caution">
    <text evidence="19">The sequence shown here is derived from an EMBL/GenBank/DDBJ whole genome shotgun (WGS) entry which is preliminary data.</text>
</comment>
<feature type="binding site" evidence="16">
    <location>
        <position position="187"/>
    </location>
    <ligand>
        <name>substrate</name>
    </ligand>
</feature>
<evidence type="ECO:0000256" key="10">
    <source>
        <dbReference type="ARBA" id="ARBA00023002"/>
    </source>
</evidence>
<dbReference type="GO" id="GO:0009231">
    <property type="term" value="P:riboflavin biosynthetic process"/>
    <property type="evidence" value="ECO:0007669"/>
    <property type="project" value="UniProtKB-UniPathway"/>
</dbReference>
<dbReference type="InterPro" id="IPR050765">
    <property type="entry name" value="Riboflavin_Biosynth_HTPR"/>
</dbReference>
<comment type="catalytic activity">
    <reaction evidence="12 14">
        <text>5-amino-6-(5-phospho-D-ribitylamino)uracil + NADP(+) = 5-amino-6-(5-phospho-D-ribosylamino)uracil + NADPH + H(+)</text>
        <dbReference type="Rhea" id="RHEA:17845"/>
        <dbReference type="ChEBI" id="CHEBI:15378"/>
        <dbReference type="ChEBI" id="CHEBI:57783"/>
        <dbReference type="ChEBI" id="CHEBI:58349"/>
        <dbReference type="ChEBI" id="CHEBI:58421"/>
        <dbReference type="ChEBI" id="CHEBI:58453"/>
        <dbReference type="EC" id="1.1.1.193"/>
    </reaction>
</comment>
<feature type="binding site" evidence="17">
    <location>
        <position position="54"/>
    </location>
    <ligand>
        <name>Zn(2+)</name>
        <dbReference type="ChEBI" id="CHEBI:29105"/>
        <note>catalytic</note>
    </ligand>
</feature>
<dbReference type="PROSITE" id="PS00903">
    <property type="entry name" value="CYT_DCMP_DEAMINASES_1"/>
    <property type="match status" value="1"/>
</dbReference>
<feature type="binding site" evidence="16">
    <location>
        <position position="207"/>
    </location>
    <ligand>
        <name>substrate</name>
    </ligand>
</feature>
<dbReference type="GO" id="GO:0008270">
    <property type="term" value="F:zinc ion binding"/>
    <property type="evidence" value="ECO:0007669"/>
    <property type="project" value="InterPro"/>
</dbReference>
<feature type="binding site" evidence="16">
    <location>
        <position position="173"/>
    </location>
    <ligand>
        <name>NADP(+)</name>
        <dbReference type="ChEBI" id="CHEBI:58349"/>
    </ligand>
</feature>
<dbReference type="EMBL" id="PGEZ01000001">
    <property type="protein sequence ID" value="PJJ55834.1"/>
    <property type="molecule type" value="Genomic_DNA"/>
</dbReference>
<evidence type="ECO:0000256" key="3">
    <source>
        <dbReference type="ARBA" id="ARBA00004910"/>
    </source>
</evidence>
<organism evidence="19 20">
    <name type="scientific">Mumia flava</name>
    <dbReference type="NCBI Taxonomy" id="1348852"/>
    <lineage>
        <taxon>Bacteria</taxon>
        <taxon>Bacillati</taxon>
        <taxon>Actinomycetota</taxon>
        <taxon>Actinomycetes</taxon>
        <taxon>Propionibacteriales</taxon>
        <taxon>Nocardioidaceae</taxon>
        <taxon>Mumia</taxon>
    </lineage>
</organism>
<dbReference type="InterPro" id="IPR024072">
    <property type="entry name" value="DHFR-like_dom_sf"/>
</dbReference>
<evidence type="ECO:0000256" key="1">
    <source>
        <dbReference type="ARBA" id="ARBA00002151"/>
    </source>
</evidence>
<comment type="pathway">
    <text evidence="3 14">Cofactor biosynthesis; riboflavin biosynthesis; 5-amino-6-(D-ribitylamino)uracil from GTP: step 3/4.</text>
</comment>
<proteinExistence type="inferred from homology"/>
<evidence type="ECO:0000259" key="18">
    <source>
        <dbReference type="PROSITE" id="PS51747"/>
    </source>
</evidence>
<dbReference type="AlphaFoldDB" id="A0A2M9BD45"/>
<evidence type="ECO:0000256" key="8">
    <source>
        <dbReference type="ARBA" id="ARBA00022833"/>
    </source>
</evidence>
<evidence type="ECO:0000256" key="7">
    <source>
        <dbReference type="ARBA" id="ARBA00022723"/>
    </source>
</evidence>
<dbReference type="GO" id="GO:0008703">
    <property type="term" value="F:5-amino-6-(5-phosphoribosylamino)uracil reductase activity"/>
    <property type="evidence" value="ECO:0007669"/>
    <property type="project" value="UniProtKB-EC"/>
</dbReference>
<dbReference type="UniPathway" id="UPA00275">
    <property type="reaction ID" value="UER00401"/>
</dbReference>
<evidence type="ECO:0000313" key="20">
    <source>
        <dbReference type="Proteomes" id="UP000230842"/>
    </source>
</evidence>
<dbReference type="InterPro" id="IPR004794">
    <property type="entry name" value="Eubact_RibD"/>
</dbReference>
<dbReference type="SUPFAM" id="SSF53927">
    <property type="entry name" value="Cytidine deaminase-like"/>
    <property type="match status" value="1"/>
</dbReference>
<dbReference type="PANTHER" id="PTHR38011:SF7">
    <property type="entry name" value="2,5-DIAMINO-6-RIBOSYLAMINO-4(3H)-PYRIMIDINONE 5'-PHOSPHATE REDUCTASE"/>
    <property type="match status" value="1"/>
</dbReference>
<reference evidence="19 20" key="1">
    <citation type="submission" date="2017-11" db="EMBL/GenBank/DDBJ databases">
        <title>Genomic Encyclopedia of Archaeal and Bacterial Type Strains, Phase II (KMG-II): From Individual Species to Whole Genera.</title>
        <authorList>
            <person name="Goeker M."/>
        </authorList>
    </citation>
    <scope>NUCLEOTIDE SEQUENCE [LARGE SCALE GENOMIC DNA]</scope>
    <source>
        <strain evidence="19 20">DSM 27763</strain>
    </source>
</reference>
<feature type="domain" description="CMP/dCMP-type deaminase" evidence="18">
    <location>
        <begin position="4"/>
        <end position="126"/>
    </location>
</feature>